<keyword evidence="12" id="KW-0460">Magnesium</keyword>
<dbReference type="OrthoDB" id="9803237at2"/>
<evidence type="ECO:0000256" key="4">
    <source>
        <dbReference type="ARBA" id="ARBA00012417"/>
    </source>
</evidence>
<evidence type="ECO:0000256" key="8">
    <source>
        <dbReference type="ARBA" id="ARBA00022695"/>
    </source>
</evidence>
<keyword evidence="14" id="KW-0238">DNA-binding</keyword>
<dbReference type="EMBL" id="FNQY01000010">
    <property type="protein sequence ID" value="SEA20410.1"/>
    <property type="molecule type" value="Genomic_DNA"/>
</dbReference>
<comment type="cofactor">
    <cofactor evidence="1">
        <name>Mg(2+)</name>
        <dbReference type="ChEBI" id="CHEBI:18420"/>
    </cofactor>
</comment>
<evidence type="ECO:0000256" key="15">
    <source>
        <dbReference type="ARBA" id="ARBA00023204"/>
    </source>
</evidence>
<dbReference type="GO" id="GO:0003887">
    <property type="term" value="F:DNA-directed DNA polymerase activity"/>
    <property type="evidence" value="ECO:0007669"/>
    <property type="project" value="UniProtKB-KW"/>
</dbReference>
<name>A0A1H3Z9Q6_9BACT</name>
<dbReference type="GO" id="GO:0008408">
    <property type="term" value="F:3'-5' exonuclease activity"/>
    <property type="evidence" value="ECO:0007669"/>
    <property type="project" value="InterPro"/>
</dbReference>
<keyword evidence="7" id="KW-0808">Transferase</keyword>
<evidence type="ECO:0000256" key="6">
    <source>
        <dbReference type="ARBA" id="ARBA00022490"/>
    </source>
</evidence>
<evidence type="ECO:0000256" key="5">
    <source>
        <dbReference type="ARBA" id="ARBA00022457"/>
    </source>
</evidence>
<evidence type="ECO:0000256" key="14">
    <source>
        <dbReference type="ARBA" id="ARBA00023125"/>
    </source>
</evidence>
<reference evidence="18 19" key="1">
    <citation type="submission" date="2016-10" db="EMBL/GenBank/DDBJ databases">
        <authorList>
            <person name="de Groot N.N."/>
        </authorList>
    </citation>
    <scope>NUCLEOTIDE SEQUENCE [LARGE SCALE GENOMIC DNA]</scope>
    <source>
        <strain evidence="18 19">Vu-144</strain>
    </source>
</reference>
<accession>A0A1H3Z9Q6</accession>
<dbReference type="InterPro" id="IPR001126">
    <property type="entry name" value="UmuC"/>
</dbReference>
<dbReference type="GO" id="GO:0003677">
    <property type="term" value="F:DNA binding"/>
    <property type="evidence" value="ECO:0007669"/>
    <property type="project" value="UniProtKB-KW"/>
</dbReference>
<evidence type="ECO:0000256" key="3">
    <source>
        <dbReference type="ARBA" id="ARBA00010945"/>
    </source>
</evidence>
<dbReference type="InterPro" id="IPR029460">
    <property type="entry name" value="DNAPol_HHH"/>
</dbReference>
<keyword evidence="11" id="KW-0227">DNA damage</keyword>
<keyword evidence="6" id="KW-0963">Cytoplasm</keyword>
<evidence type="ECO:0000259" key="17">
    <source>
        <dbReference type="PROSITE" id="PS50173"/>
    </source>
</evidence>
<keyword evidence="15" id="KW-0234">DNA repair</keyword>
<gene>
    <name evidence="18" type="ORF">SAMN05192529_110108</name>
</gene>
<dbReference type="GO" id="GO:0005737">
    <property type="term" value="C:cytoplasm"/>
    <property type="evidence" value="ECO:0007669"/>
    <property type="project" value="UniProtKB-SubCell"/>
</dbReference>
<evidence type="ECO:0000313" key="18">
    <source>
        <dbReference type="EMBL" id="SEA20410.1"/>
    </source>
</evidence>
<dbReference type="GO" id="GO:0046872">
    <property type="term" value="F:metal ion binding"/>
    <property type="evidence" value="ECO:0007669"/>
    <property type="project" value="UniProtKB-KW"/>
</dbReference>
<dbReference type="Gene3D" id="3.40.1170.60">
    <property type="match status" value="1"/>
</dbReference>
<evidence type="ECO:0000256" key="11">
    <source>
        <dbReference type="ARBA" id="ARBA00022763"/>
    </source>
</evidence>
<evidence type="ECO:0000256" key="10">
    <source>
        <dbReference type="ARBA" id="ARBA00022723"/>
    </source>
</evidence>
<keyword evidence="13" id="KW-0239">DNA-directed DNA polymerase</keyword>
<comment type="similarity">
    <text evidence="3">Belongs to the DNA polymerase type-Y family.</text>
</comment>
<comment type="catalytic activity">
    <reaction evidence="16">
        <text>DNA(n) + a 2'-deoxyribonucleoside 5'-triphosphate = DNA(n+1) + diphosphate</text>
        <dbReference type="Rhea" id="RHEA:22508"/>
        <dbReference type="Rhea" id="RHEA-COMP:17339"/>
        <dbReference type="Rhea" id="RHEA-COMP:17340"/>
        <dbReference type="ChEBI" id="CHEBI:33019"/>
        <dbReference type="ChEBI" id="CHEBI:61560"/>
        <dbReference type="ChEBI" id="CHEBI:173112"/>
        <dbReference type="EC" id="2.7.7.7"/>
    </reaction>
</comment>
<evidence type="ECO:0000256" key="13">
    <source>
        <dbReference type="ARBA" id="ARBA00022932"/>
    </source>
</evidence>
<feature type="domain" description="UmuC" evidence="17">
    <location>
        <begin position="7"/>
        <end position="79"/>
    </location>
</feature>
<evidence type="ECO:0000256" key="9">
    <source>
        <dbReference type="ARBA" id="ARBA00022705"/>
    </source>
</evidence>
<dbReference type="Pfam" id="PF00817">
    <property type="entry name" value="IMS"/>
    <property type="match status" value="1"/>
</dbReference>
<evidence type="ECO:0000256" key="7">
    <source>
        <dbReference type="ARBA" id="ARBA00022679"/>
    </source>
</evidence>
<sequence>MDNPRHIIHMDLDSFFVFVERLKNSKLMGIPVIVGGADRGVVAACSYEARQFGVRSAMPMRQARFLCPDATIISGNHEQADILRRHMSGKARGTEKMELLKQKFFNNCKQRGYAAHITAEIWRQMESFSGYSFCKARSASFSVESYQSLYLKTYFPIEFMVAVINNFGGFYSRELYFQQLRMEGAEVRRPCVQYSEYLPSIKDGIVYVGFIHIQSLEEKTASLLIENRERNGAYLSLADFITRTGMAMEQLNLLIKVGGFRFTGSSTKALLWEANFLRKAPGSRKAAARVYRKGMGGRATGLLPRYLPIQIIMPLRLQRRVLCKRFLKSRLWHLACRTFLPARWKNCISRWNCCILR</sequence>
<dbReference type="InterPro" id="IPR043502">
    <property type="entry name" value="DNA/RNA_pol_sf"/>
</dbReference>
<dbReference type="Gene3D" id="3.30.70.270">
    <property type="match status" value="1"/>
</dbReference>
<dbReference type="Proteomes" id="UP000199041">
    <property type="component" value="Unassembled WGS sequence"/>
</dbReference>
<proteinExistence type="inferred from homology"/>
<dbReference type="EC" id="2.7.7.7" evidence="4"/>
<dbReference type="GO" id="GO:0006281">
    <property type="term" value="P:DNA repair"/>
    <property type="evidence" value="ECO:0007669"/>
    <property type="project" value="UniProtKB-KW"/>
</dbReference>
<dbReference type="PANTHER" id="PTHR32294">
    <property type="entry name" value="DNA POLYMERASE III SUBUNIT ALPHA"/>
    <property type="match status" value="1"/>
</dbReference>
<dbReference type="GO" id="GO:0006260">
    <property type="term" value="P:DNA replication"/>
    <property type="evidence" value="ECO:0007669"/>
    <property type="project" value="UniProtKB-KW"/>
</dbReference>
<dbReference type="STRING" id="551991.SAMN05192529_110108"/>
<dbReference type="InterPro" id="IPR043128">
    <property type="entry name" value="Rev_trsase/Diguanyl_cyclase"/>
</dbReference>
<dbReference type="FunFam" id="3.40.1170.60:FF:000001">
    <property type="entry name" value="DNA polymerase IV"/>
    <property type="match status" value="1"/>
</dbReference>
<keyword evidence="10" id="KW-0479">Metal-binding</keyword>
<dbReference type="SUPFAM" id="SSF56672">
    <property type="entry name" value="DNA/RNA polymerases"/>
    <property type="match status" value="1"/>
</dbReference>
<dbReference type="AlphaFoldDB" id="A0A1H3Z9Q6"/>
<keyword evidence="9" id="KW-0235">DNA replication</keyword>
<protein>
    <recommendedName>
        <fullName evidence="4">DNA-directed DNA polymerase</fullName>
        <ecNumber evidence="4">2.7.7.7</ecNumber>
    </recommendedName>
</protein>
<evidence type="ECO:0000256" key="16">
    <source>
        <dbReference type="ARBA" id="ARBA00049244"/>
    </source>
</evidence>
<dbReference type="Pfam" id="PF14579">
    <property type="entry name" value="HHH_6"/>
    <property type="match status" value="1"/>
</dbReference>
<evidence type="ECO:0000256" key="1">
    <source>
        <dbReference type="ARBA" id="ARBA00001946"/>
    </source>
</evidence>
<organism evidence="18 19">
    <name type="scientific">Arachidicoccus rhizosphaerae</name>
    <dbReference type="NCBI Taxonomy" id="551991"/>
    <lineage>
        <taxon>Bacteria</taxon>
        <taxon>Pseudomonadati</taxon>
        <taxon>Bacteroidota</taxon>
        <taxon>Chitinophagia</taxon>
        <taxon>Chitinophagales</taxon>
        <taxon>Chitinophagaceae</taxon>
        <taxon>Arachidicoccus</taxon>
    </lineage>
</organism>
<dbReference type="InterPro" id="IPR004805">
    <property type="entry name" value="DnaE2/DnaE/PolC"/>
</dbReference>
<dbReference type="PROSITE" id="PS50173">
    <property type="entry name" value="UMUC"/>
    <property type="match status" value="1"/>
</dbReference>
<dbReference type="Gene3D" id="1.10.150.870">
    <property type="match status" value="1"/>
</dbReference>
<keyword evidence="5" id="KW-0515">Mutator protein</keyword>
<comment type="subcellular location">
    <subcellularLocation>
        <location evidence="2">Cytoplasm</location>
    </subcellularLocation>
</comment>
<keyword evidence="8" id="KW-0548">Nucleotidyltransferase</keyword>
<evidence type="ECO:0000313" key="19">
    <source>
        <dbReference type="Proteomes" id="UP000199041"/>
    </source>
</evidence>
<evidence type="ECO:0000256" key="2">
    <source>
        <dbReference type="ARBA" id="ARBA00004496"/>
    </source>
</evidence>
<dbReference type="RefSeq" id="WP_091397643.1">
    <property type="nucleotide sequence ID" value="NZ_FNQY01000010.1"/>
</dbReference>
<evidence type="ECO:0000256" key="12">
    <source>
        <dbReference type="ARBA" id="ARBA00022842"/>
    </source>
</evidence>
<keyword evidence="19" id="KW-1185">Reference proteome</keyword>